<dbReference type="Proteomes" id="UP000580130">
    <property type="component" value="Unassembled WGS sequence"/>
</dbReference>
<dbReference type="RefSeq" id="WP_168934025.1">
    <property type="nucleotide sequence ID" value="NZ_JABAFX010000029.1"/>
</dbReference>
<name>A0A848CLL1_9FIRM</name>
<reference evidence="1 2" key="1">
    <citation type="submission" date="2020-04" db="EMBL/GenBank/DDBJ databases">
        <authorList>
            <person name="Hitch T.C.A."/>
            <person name="Wylensek D."/>
            <person name="Clavel T."/>
        </authorList>
    </citation>
    <scope>NUCLEOTIDE SEQUENCE [LARGE SCALE GENOMIC DNA]</scope>
    <source>
        <strain evidence="1 2">BSM-383-APC-5F</strain>
    </source>
</reference>
<comment type="caution">
    <text evidence="1">The sequence shown here is derived from an EMBL/GenBank/DDBJ whole genome shotgun (WGS) entry which is preliminary data.</text>
</comment>
<protein>
    <submittedName>
        <fullName evidence="1">Uncharacterized protein</fullName>
    </submittedName>
</protein>
<dbReference type="AlphaFoldDB" id="A0A848CLL1"/>
<evidence type="ECO:0000313" key="2">
    <source>
        <dbReference type="Proteomes" id="UP000580130"/>
    </source>
</evidence>
<gene>
    <name evidence="1" type="ORF">HF855_10975</name>
</gene>
<accession>A0A848CLL1</accession>
<dbReference type="EMBL" id="JABAFX010000029">
    <property type="protein sequence ID" value="NME57919.1"/>
    <property type="molecule type" value="Genomic_DNA"/>
</dbReference>
<evidence type="ECO:0000313" key="1">
    <source>
        <dbReference type="EMBL" id="NME57919.1"/>
    </source>
</evidence>
<sequence length="197" mass="23223">MEKYNGHYYIGRYYIPDGIDPIELKVEAPIEWIPLAVEGNQILLFTRHCIKWDLWDTKLNSWAESFLKKIVDKLYEECFSEEEKEMIIEQPEGKLYPLSNAEIEKYFPTKESKKAVMELVERGADDITKITLEPSSYWLRDENKAVDEFGNIYEYDEEDCDADETGVRLAMRVDIDKSEKKDCGECQQIWDPEEIII</sequence>
<proteinExistence type="predicted"/>
<organism evidence="1 2">
    <name type="scientific">Dorea formicigenerans</name>
    <dbReference type="NCBI Taxonomy" id="39486"/>
    <lineage>
        <taxon>Bacteria</taxon>
        <taxon>Bacillati</taxon>
        <taxon>Bacillota</taxon>
        <taxon>Clostridia</taxon>
        <taxon>Lachnospirales</taxon>
        <taxon>Lachnospiraceae</taxon>
        <taxon>Dorea</taxon>
    </lineage>
</organism>